<dbReference type="GO" id="GO:0015697">
    <property type="term" value="P:quaternary ammonium group transport"/>
    <property type="evidence" value="ECO:0007669"/>
    <property type="project" value="UniProtKB-ARBA"/>
</dbReference>
<dbReference type="InterPro" id="IPR003593">
    <property type="entry name" value="AAA+_ATPase"/>
</dbReference>
<reference evidence="5 6" key="2">
    <citation type="journal article" date="2012" name="BMC Genomics">
        <title>The genome of Pelobacter carbinolicus reveals surprising metabolic capabilities and physiological features.</title>
        <authorList>
            <person name="Aklujkar M."/>
            <person name="Haveman S.A."/>
            <person name="Didonato R.Jr."/>
            <person name="Chertkov O."/>
            <person name="Han C.S."/>
            <person name="Land M.L."/>
            <person name="Brown P."/>
            <person name="Lovley D.R."/>
        </authorList>
    </citation>
    <scope>NUCLEOTIDE SEQUENCE [LARGE SCALE GENOMIC DNA]</scope>
    <source>
        <strain evidence="6">DSM 2380 / NBRC 103641 / GraBd1</strain>
    </source>
</reference>
<dbReference type="AlphaFoldDB" id="Q3A2T2"/>
<dbReference type="SUPFAM" id="SSF50331">
    <property type="entry name" value="MOP-like"/>
    <property type="match status" value="1"/>
</dbReference>
<gene>
    <name evidence="5" type="primary">wtpC</name>
    <name evidence="5" type="ordered locus">Pcar_2085</name>
</gene>
<dbReference type="FunFam" id="3.40.50.300:FF:000425">
    <property type="entry name" value="Probable ABC transporter, ATP-binding subunit"/>
    <property type="match status" value="1"/>
</dbReference>
<dbReference type="eggNOG" id="COG3842">
    <property type="taxonomic scope" value="Bacteria"/>
</dbReference>
<name>Q3A2T2_SYNC1</name>
<reference evidence="6" key="1">
    <citation type="submission" date="2005-10" db="EMBL/GenBank/DDBJ databases">
        <title>Complete sequence of Pelobacter carbinolicus DSM 2380.</title>
        <authorList>
            <person name="Copeland A."/>
            <person name="Lucas S."/>
            <person name="Lapidus A."/>
            <person name="Barry K."/>
            <person name="Detter J.C."/>
            <person name="Glavina T."/>
            <person name="Hammon N."/>
            <person name="Israni S."/>
            <person name="Pitluck S."/>
            <person name="Chertkov O."/>
            <person name="Schmutz J."/>
            <person name="Larimer F."/>
            <person name="Land M."/>
            <person name="Kyrpides N."/>
            <person name="Ivanova N."/>
            <person name="Richardson P."/>
        </authorList>
    </citation>
    <scope>NUCLEOTIDE SEQUENCE [LARGE SCALE GENOMIC DNA]</scope>
    <source>
        <strain evidence="6">DSM 2380 / NBRC 103641 / GraBd1</strain>
    </source>
</reference>
<keyword evidence="3 5" id="KW-0067">ATP-binding</keyword>
<protein>
    <submittedName>
        <fullName evidence="5">Tungstate/molybdate ABC transporter, ATP-binding protein</fullName>
    </submittedName>
</protein>
<evidence type="ECO:0000313" key="6">
    <source>
        <dbReference type="Proteomes" id="UP000002534"/>
    </source>
</evidence>
<evidence type="ECO:0000259" key="4">
    <source>
        <dbReference type="PROSITE" id="PS50893"/>
    </source>
</evidence>
<dbReference type="InterPro" id="IPR050093">
    <property type="entry name" value="ABC_SmlMolc_Importer"/>
</dbReference>
<keyword evidence="6" id="KW-1185">Reference proteome</keyword>
<evidence type="ECO:0000313" key="5">
    <source>
        <dbReference type="EMBL" id="ABA89325.1"/>
    </source>
</evidence>
<sequence>MINLDQLTVKLPGFAVQDVSLQVAPGEFFALLGPTGSGKTVILESIAGLVHVTAGGIRVDGKDITRLPPEQRRIGIVYQDYALFPHLTVMDNICYGLRYFDLDMQQARQRIDHLVELLGLQNIIHRRPLHLSGGEKQRVCLARALSVNPSVLLLDEPLSALDPNFREEIRRVLKKLHGELGITFMMVTHDFSEALYLADRVGVIRNGRMEQVGSTEDIFLRPANPFVAEFVGMKNIFAARVADQGIEFGGLSCPLPEPAICRQGVLALRPEDIVLQRENGFSDGYVHYAGVIEQIVPAGLWHEISVRCREACFKTIMDRKTLMSHSYNEGDAVYLGFQTDAVRVF</sequence>
<dbReference type="PROSITE" id="PS00211">
    <property type="entry name" value="ABC_TRANSPORTER_1"/>
    <property type="match status" value="1"/>
</dbReference>
<dbReference type="InterPro" id="IPR017871">
    <property type="entry name" value="ABC_transporter-like_CS"/>
</dbReference>
<dbReference type="PANTHER" id="PTHR42781:SF4">
    <property type="entry name" value="SPERMIDINE_PUTRESCINE IMPORT ATP-BINDING PROTEIN POTA"/>
    <property type="match status" value="1"/>
</dbReference>
<dbReference type="GO" id="GO:0005524">
    <property type="term" value="F:ATP binding"/>
    <property type="evidence" value="ECO:0007669"/>
    <property type="project" value="UniProtKB-KW"/>
</dbReference>
<accession>Q3A2T2</accession>
<dbReference type="KEGG" id="pca:Pcar_2085"/>
<dbReference type="OrthoDB" id="9809450at2"/>
<dbReference type="Pfam" id="PF00005">
    <property type="entry name" value="ABC_tran"/>
    <property type="match status" value="1"/>
</dbReference>
<dbReference type="SMART" id="SM00382">
    <property type="entry name" value="AAA"/>
    <property type="match status" value="1"/>
</dbReference>
<dbReference type="GO" id="GO:0016887">
    <property type="term" value="F:ATP hydrolysis activity"/>
    <property type="evidence" value="ECO:0007669"/>
    <property type="project" value="InterPro"/>
</dbReference>
<dbReference type="InterPro" id="IPR027417">
    <property type="entry name" value="P-loop_NTPase"/>
</dbReference>
<dbReference type="Pfam" id="PF08402">
    <property type="entry name" value="TOBE_2"/>
    <property type="match status" value="1"/>
</dbReference>
<keyword evidence="2" id="KW-0547">Nucleotide-binding</keyword>
<dbReference type="Gene3D" id="2.40.50.100">
    <property type="match status" value="1"/>
</dbReference>
<dbReference type="GO" id="GO:0022857">
    <property type="term" value="F:transmembrane transporter activity"/>
    <property type="evidence" value="ECO:0007669"/>
    <property type="project" value="InterPro"/>
</dbReference>
<dbReference type="InterPro" id="IPR008995">
    <property type="entry name" value="Mo/tungstate-bd_C_term_dom"/>
</dbReference>
<proteinExistence type="predicted"/>
<dbReference type="InterPro" id="IPR003439">
    <property type="entry name" value="ABC_transporter-like_ATP-bd"/>
</dbReference>
<organism evidence="5 6">
    <name type="scientific">Syntrophotalea carbinolica (strain DSM 2380 / NBRC 103641 / GraBd1)</name>
    <name type="common">Pelobacter carbinolicus</name>
    <dbReference type="NCBI Taxonomy" id="338963"/>
    <lineage>
        <taxon>Bacteria</taxon>
        <taxon>Pseudomonadati</taxon>
        <taxon>Thermodesulfobacteriota</taxon>
        <taxon>Desulfuromonadia</taxon>
        <taxon>Desulfuromonadales</taxon>
        <taxon>Syntrophotaleaceae</taxon>
        <taxon>Syntrophotalea</taxon>
    </lineage>
</organism>
<dbReference type="EMBL" id="CP000142">
    <property type="protein sequence ID" value="ABA89325.1"/>
    <property type="molecule type" value="Genomic_DNA"/>
</dbReference>
<keyword evidence="1" id="KW-0813">Transport</keyword>
<dbReference type="Gene3D" id="3.40.50.300">
    <property type="entry name" value="P-loop containing nucleotide triphosphate hydrolases"/>
    <property type="match status" value="1"/>
</dbReference>
<dbReference type="SUPFAM" id="SSF52540">
    <property type="entry name" value="P-loop containing nucleoside triphosphate hydrolases"/>
    <property type="match status" value="1"/>
</dbReference>
<dbReference type="STRING" id="338963.Pcar_2085"/>
<dbReference type="InterPro" id="IPR013611">
    <property type="entry name" value="Transp-assoc_OB_typ2"/>
</dbReference>
<dbReference type="GO" id="GO:0043190">
    <property type="term" value="C:ATP-binding cassette (ABC) transporter complex"/>
    <property type="evidence" value="ECO:0007669"/>
    <property type="project" value="InterPro"/>
</dbReference>
<evidence type="ECO:0000256" key="2">
    <source>
        <dbReference type="ARBA" id="ARBA00022741"/>
    </source>
</evidence>
<feature type="domain" description="ABC transporter" evidence="4">
    <location>
        <begin position="1"/>
        <end position="231"/>
    </location>
</feature>
<dbReference type="HOGENOM" id="CLU_000604_1_1_7"/>
<dbReference type="PANTHER" id="PTHR42781">
    <property type="entry name" value="SPERMIDINE/PUTRESCINE IMPORT ATP-BINDING PROTEIN POTA"/>
    <property type="match status" value="1"/>
</dbReference>
<evidence type="ECO:0000256" key="1">
    <source>
        <dbReference type="ARBA" id="ARBA00022448"/>
    </source>
</evidence>
<dbReference type="PROSITE" id="PS50893">
    <property type="entry name" value="ABC_TRANSPORTER_2"/>
    <property type="match status" value="1"/>
</dbReference>
<dbReference type="Proteomes" id="UP000002534">
    <property type="component" value="Chromosome"/>
</dbReference>
<evidence type="ECO:0000256" key="3">
    <source>
        <dbReference type="ARBA" id="ARBA00022840"/>
    </source>
</evidence>
<dbReference type="RefSeq" id="WP_011341837.1">
    <property type="nucleotide sequence ID" value="NC_007498.2"/>
</dbReference>